<name>A0ABY4W4Z8_9PROT</name>
<protein>
    <recommendedName>
        <fullName evidence="3">SnoaL-like domain-containing protein</fullName>
    </recommendedName>
</protein>
<evidence type="ECO:0008006" key="3">
    <source>
        <dbReference type="Google" id="ProtNLM"/>
    </source>
</evidence>
<keyword evidence="2" id="KW-1185">Reference proteome</keyword>
<accession>A0ABY4W4Z8</accession>
<dbReference type="InterPro" id="IPR032710">
    <property type="entry name" value="NTF2-like_dom_sf"/>
</dbReference>
<dbReference type="EMBL" id="CP098747">
    <property type="protein sequence ID" value="USG62265.1"/>
    <property type="molecule type" value="Genomic_DNA"/>
</dbReference>
<reference evidence="1" key="1">
    <citation type="submission" date="2022-06" db="EMBL/GenBank/DDBJ databases">
        <title>Sneathiella actinostolidae sp. nov., isolated from a sea anemonein the Western Pacific Ocean.</title>
        <authorList>
            <person name="Wei M.J."/>
        </authorList>
    </citation>
    <scope>NUCLEOTIDE SEQUENCE</scope>
    <source>
        <strain evidence="1">PHK-P5</strain>
    </source>
</reference>
<dbReference type="Gene3D" id="3.10.450.50">
    <property type="match status" value="1"/>
</dbReference>
<evidence type="ECO:0000313" key="2">
    <source>
        <dbReference type="Proteomes" id="UP001056291"/>
    </source>
</evidence>
<organism evidence="1 2">
    <name type="scientific">Sneathiella marina</name>
    <dbReference type="NCBI Taxonomy" id="2950108"/>
    <lineage>
        <taxon>Bacteria</taxon>
        <taxon>Pseudomonadati</taxon>
        <taxon>Pseudomonadota</taxon>
        <taxon>Alphaproteobacteria</taxon>
        <taxon>Sneathiellales</taxon>
        <taxon>Sneathiellaceae</taxon>
        <taxon>Sneathiella</taxon>
    </lineage>
</organism>
<dbReference type="SUPFAM" id="SSF54427">
    <property type="entry name" value="NTF2-like"/>
    <property type="match status" value="1"/>
</dbReference>
<evidence type="ECO:0000313" key="1">
    <source>
        <dbReference type="EMBL" id="USG62265.1"/>
    </source>
</evidence>
<gene>
    <name evidence="1" type="ORF">NBZ79_04645</name>
</gene>
<dbReference type="RefSeq" id="WP_251935921.1">
    <property type="nucleotide sequence ID" value="NZ_CP098747.1"/>
</dbReference>
<proteinExistence type="predicted"/>
<dbReference type="Proteomes" id="UP001056291">
    <property type="component" value="Chromosome"/>
</dbReference>
<sequence>MPEHPASLDHMLAAWNEPDSSLVRGHLEQALSPGIRFVDPSIDVTGIEGFEINVHDVHTKIPGAVYSRTSGVDFHHGFYRYHWAIHQNHKLVMSGFDVAEIDETGRVALVIGFFGPVPEL</sequence>